<gene>
    <name evidence="5" type="ORF">bsdtb5_39830</name>
</gene>
<dbReference type="Pfam" id="PF00583">
    <property type="entry name" value="Acetyltransf_1"/>
    <property type="match status" value="1"/>
</dbReference>
<evidence type="ECO:0000313" key="6">
    <source>
        <dbReference type="Proteomes" id="UP000595897"/>
    </source>
</evidence>
<keyword evidence="3" id="KW-0175">Coiled coil</keyword>
<dbReference type="Gene3D" id="3.40.630.30">
    <property type="match status" value="1"/>
</dbReference>
<proteinExistence type="predicted"/>
<organism evidence="5 6">
    <name type="scientific">Anaeromicropila herbilytica</name>
    <dbReference type="NCBI Taxonomy" id="2785025"/>
    <lineage>
        <taxon>Bacteria</taxon>
        <taxon>Bacillati</taxon>
        <taxon>Bacillota</taxon>
        <taxon>Clostridia</taxon>
        <taxon>Lachnospirales</taxon>
        <taxon>Lachnospiraceae</taxon>
        <taxon>Anaeromicropila</taxon>
    </lineage>
</organism>
<dbReference type="PROSITE" id="PS51186">
    <property type="entry name" value="GNAT"/>
    <property type="match status" value="1"/>
</dbReference>
<dbReference type="RefSeq" id="WP_271713715.1">
    <property type="nucleotide sequence ID" value="NZ_AP024169.1"/>
</dbReference>
<dbReference type="InterPro" id="IPR050832">
    <property type="entry name" value="Bact_Acetyltransf"/>
</dbReference>
<reference evidence="5 6" key="1">
    <citation type="submission" date="2020-11" db="EMBL/GenBank/DDBJ databases">
        <title>Draft genome sequencing of a Lachnospiraceae strain isolated from anoxic soil subjected to BSD treatment.</title>
        <authorList>
            <person name="Uek A."/>
            <person name="Tonouchi A."/>
        </authorList>
    </citation>
    <scope>NUCLEOTIDE SEQUENCE [LARGE SCALE GENOMIC DNA]</scope>
    <source>
        <strain evidence="5 6">TB5</strain>
    </source>
</reference>
<evidence type="ECO:0000256" key="3">
    <source>
        <dbReference type="SAM" id="Coils"/>
    </source>
</evidence>
<dbReference type="InterPro" id="IPR016181">
    <property type="entry name" value="Acyl_CoA_acyltransferase"/>
</dbReference>
<keyword evidence="6" id="KW-1185">Reference proteome</keyword>
<evidence type="ECO:0000256" key="2">
    <source>
        <dbReference type="ARBA" id="ARBA00023315"/>
    </source>
</evidence>
<evidence type="ECO:0000256" key="1">
    <source>
        <dbReference type="ARBA" id="ARBA00022679"/>
    </source>
</evidence>
<dbReference type="EMBL" id="AP024169">
    <property type="protein sequence ID" value="BCN32688.1"/>
    <property type="molecule type" value="Genomic_DNA"/>
</dbReference>
<accession>A0A7R7IEG5</accession>
<dbReference type="SUPFAM" id="SSF55729">
    <property type="entry name" value="Acyl-CoA N-acyltransferases (Nat)"/>
    <property type="match status" value="1"/>
</dbReference>
<feature type="coiled-coil region" evidence="3">
    <location>
        <begin position="8"/>
        <end position="35"/>
    </location>
</feature>
<dbReference type="Proteomes" id="UP000595897">
    <property type="component" value="Chromosome"/>
</dbReference>
<dbReference type="CDD" id="cd04301">
    <property type="entry name" value="NAT_SF"/>
    <property type="match status" value="1"/>
</dbReference>
<dbReference type="GO" id="GO:0016747">
    <property type="term" value="F:acyltransferase activity, transferring groups other than amino-acyl groups"/>
    <property type="evidence" value="ECO:0007669"/>
    <property type="project" value="InterPro"/>
</dbReference>
<dbReference type="InterPro" id="IPR000182">
    <property type="entry name" value="GNAT_dom"/>
</dbReference>
<name>A0A7R7IEG5_9FIRM</name>
<dbReference type="KEGG" id="ahb:bsdtb5_39830"/>
<keyword evidence="1" id="KW-0808">Transferase</keyword>
<protein>
    <recommendedName>
        <fullName evidence="4">N-acetyltransferase domain-containing protein</fullName>
    </recommendedName>
</protein>
<evidence type="ECO:0000259" key="4">
    <source>
        <dbReference type="PROSITE" id="PS51186"/>
    </source>
</evidence>
<dbReference type="AlphaFoldDB" id="A0A7R7IEG5"/>
<feature type="domain" description="N-acetyltransferase" evidence="4">
    <location>
        <begin position="1"/>
        <end position="138"/>
    </location>
</feature>
<sequence length="138" mass="16053">MDTSMDIIELNRVEVEELEDMLDEYDRAYIQYKIEGAIHIGIKQDGQLIAGVDACMTSFKILYISTVYVDERYRRLGLGTKLMGEVEKRARELGANMIRLDTFDWQGREFYLALGYEQAGNYTSVEDGFSEYFFVKRV</sequence>
<dbReference type="PANTHER" id="PTHR43877">
    <property type="entry name" value="AMINOALKYLPHOSPHONATE N-ACETYLTRANSFERASE-RELATED-RELATED"/>
    <property type="match status" value="1"/>
</dbReference>
<keyword evidence="2" id="KW-0012">Acyltransferase</keyword>
<evidence type="ECO:0000313" key="5">
    <source>
        <dbReference type="EMBL" id="BCN32688.1"/>
    </source>
</evidence>